<dbReference type="GO" id="GO:0016491">
    <property type="term" value="F:oxidoreductase activity"/>
    <property type="evidence" value="ECO:0007669"/>
    <property type="project" value="UniProtKB-KW"/>
</dbReference>
<proteinExistence type="inferred from homology"/>
<evidence type="ECO:0000256" key="2">
    <source>
        <dbReference type="ARBA" id="ARBA00026011"/>
    </source>
</evidence>
<evidence type="ECO:0000256" key="1">
    <source>
        <dbReference type="ARBA" id="ARBA00023002"/>
    </source>
</evidence>
<keyword evidence="7" id="KW-1185">Reference proteome</keyword>
<dbReference type="PANTHER" id="PTHR46937">
    <property type="entry name" value="FERREDOXIN-THIOREDOXIN REDUCTASE, VARIABLE CHAIN"/>
    <property type="match status" value="1"/>
</dbReference>
<evidence type="ECO:0000259" key="5">
    <source>
        <dbReference type="Pfam" id="PF02941"/>
    </source>
</evidence>
<evidence type="ECO:0000256" key="4">
    <source>
        <dbReference type="ARBA" id="ARBA00034490"/>
    </source>
</evidence>
<dbReference type="Proteomes" id="UP001333818">
    <property type="component" value="Unassembled WGS sequence"/>
</dbReference>
<keyword evidence="1" id="KW-0560">Oxidoreductase</keyword>
<name>A0AAW9Q3Z9_9CYAN</name>
<dbReference type="SUPFAM" id="SSF50090">
    <property type="entry name" value="Electron transport accessory proteins"/>
    <property type="match status" value="1"/>
</dbReference>
<comment type="function">
    <text evidence="3">Variable subunit of the ferredoxin-thioredoxin reductase (FTR), which catalyzes the two-electron reduction of thioredoxins by the electrons provided by reduced ferredoxin.</text>
</comment>
<evidence type="ECO:0000313" key="6">
    <source>
        <dbReference type="EMBL" id="MEE3720017.1"/>
    </source>
</evidence>
<accession>A0AAW9Q3Z9</accession>
<gene>
    <name evidence="6" type="ORF">V2H45_25090</name>
</gene>
<dbReference type="GO" id="GO:0015979">
    <property type="term" value="P:photosynthesis"/>
    <property type="evidence" value="ECO:0007669"/>
    <property type="project" value="InterPro"/>
</dbReference>
<organism evidence="6 7">
    <name type="scientific">Tumidithrix elongata BACA0141</name>
    <dbReference type="NCBI Taxonomy" id="2716417"/>
    <lineage>
        <taxon>Bacteria</taxon>
        <taxon>Bacillati</taxon>
        <taxon>Cyanobacteriota</taxon>
        <taxon>Cyanophyceae</taxon>
        <taxon>Pseudanabaenales</taxon>
        <taxon>Pseudanabaenaceae</taxon>
        <taxon>Tumidithrix</taxon>
        <taxon>Tumidithrix elongata</taxon>
    </lineage>
</organism>
<evidence type="ECO:0000256" key="3">
    <source>
        <dbReference type="ARBA" id="ARBA00034474"/>
    </source>
</evidence>
<sequence>MKVGDRIRVKESIKVYHHPEHKGSAFDIKGLEGEILQVIADWHGRPISPNYPLEVKLGNKFKAHVSEYELELISE</sequence>
<dbReference type="InterPro" id="IPR004207">
    <property type="entry name" value="Fd_thioredoxin_Rdtase_alpha"/>
</dbReference>
<dbReference type="Pfam" id="PF02941">
    <property type="entry name" value="FeThRed_A"/>
    <property type="match status" value="1"/>
</dbReference>
<reference evidence="6" key="1">
    <citation type="submission" date="2024-01" db="EMBL/GenBank/DDBJ databases">
        <title>Bank of Algae and Cyanobacteria of the Azores (BACA) strain genomes.</title>
        <authorList>
            <person name="Luz R."/>
            <person name="Cordeiro R."/>
            <person name="Fonseca A."/>
            <person name="Goncalves V."/>
        </authorList>
    </citation>
    <scope>NUCLEOTIDE SEQUENCE</scope>
    <source>
        <strain evidence="6">BACA0141</strain>
    </source>
</reference>
<evidence type="ECO:0000313" key="7">
    <source>
        <dbReference type="Proteomes" id="UP001333818"/>
    </source>
</evidence>
<comment type="subunit">
    <text evidence="2">Heterodimer of subunit A (variable subunit) and subunit B (catalytic subunit). Heterodimeric FTR forms a complex with ferredoxin and thioredoxin.</text>
</comment>
<protein>
    <submittedName>
        <fullName evidence="6">Ferredoxin-thioredoxin reductase variable chain</fullName>
    </submittedName>
</protein>
<comment type="caution">
    <text evidence="6">The sequence shown here is derived from an EMBL/GenBank/DDBJ whole genome shotgun (WGS) entry which is preliminary data.</text>
</comment>
<dbReference type="RefSeq" id="WP_330486457.1">
    <property type="nucleotide sequence ID" value="NZ_JAZBJZ010000208.1"/>
</dbReference>
<dbReference type="EMBL" id="JAZBJZ010000208">
    <property type="protein sequence ID" value="MEE3720017.1"/>
    <property type="molecule type" value="Genomic_DNA"/>
</dbReference>
<dbReference type="InterPro" id="IPR008990">
    <property type="entry name" value="Elect_transpt_acc-like_dom_sf"/>
</dbReference>
<dbReference type="PANTHER" id="PTHR46937:SF4">
    <property type="entry name" value="FERREDOXIN-THIOREDOXIN REDUCTASE SUBUNIT A1, CHLOROPLASTIC"/>
    <property type="match status" value="1"/>
</dbReference>
<comment type="similarity">
    <text evidence="4">Belongs to the ferredoxin thioredoxin reductase alpha subunit family.</text>
</comment>
<dbReference type="InterPro" id="IPR044166">
    <property type="entry name" value="FTRV"/>
</dbReference>
<dbReference type="Gene3D" id="2.30.30.50">
    <property type="match status" value="1"/>
</dbReference>
<feature type="domain" description="Ferredoxin thioredoxin reductase alpha chain" evidence="5">
    <location>
        <begin position="3"/>
        <end position="69"/>
    </location>
</feature>
<dbReference type="AlphaFoldDB" id="A0AAW9Q3Z9"/>